<evidence type="ECO:0000256" key="1">
    <source>
        <dbReference type="SAM" id="MobiDB-lite"/>
    </source>
</evidence>
<sequence length="207" mass="23489">MDGRELSKKLQQHLQPFGEHYTSPYFSYPSFNLFIPNDQTHFSKFCPMFSSMEFSAHLIQSQGYQNMDGQKQDFYPLAKQNLKVPRMIYENNTDNWMMCHFHTWITKEILDELQNAGGKVNPGNANSFAPCEDSCEDHSCAKSDRDSSSEAGGDASDDEVNSDELLFDEKTMKKIELLAAMVGVDTTDPAVVLNEVVKVLKVLKRVN</sequence>
<organism evidence="2 3">
    <name type="scientific">Clitoria ternatea</name>
    <name type="common">Butterfly pea</name>
    <dbReference type="NCBI Taxonomy" id="43366"/>
    <lineage>
        <taxon>Eukaryota</taxon>
        <taxon>Viridiplantae</taxon>
        <taxon>Streptophyta</taxon>
        <taxon>Embryophyta</taxon>
        <taxon>Tracheophyta</taxon>
        <taxon>Spermatophyta</taxon>
        <taxon>Magnoliopsida</taxon>
        <taxon>eudicotyledons</taxon>
        <taxon>Gunneridae</taxon>
        <taxon>Pentapetalae</taxon>
        <taxon>rosids</taxon>
        <taxon>fabids</taxon>
        <taxon>Fabales</taxon>
        <taxon>Fabaceae</taxon>
        <taxon>Papilionoideae</taxon>
        <taxon>50 kb inversion clade</taxon>
        <taxon>NPAAA clade</taxon>
        <taxon>indigoferoid/millettioid clade</taxon>
        <taxon>Phaseoleae</taxon>
        <taxon>Clitoria</taxon>
    </lineage>
</organism>
<dbReference type="AlphaFoldDB" id="A0AAN9FA13"/>
<keyword evidence="3" id="KW-1185">Reference proteome</keyword>
<proteinExistence type="predicted"/>
<dbReference type="EMBL" id="JAYKXN010000007">
    <property type="protein sequence ID" value="KAK7272712.1"/>
    <property type="molecule type" value="Genomic_DNA"/>
</dbReference>
<dbReference type="Proteomes" id="UP001359559">
    <property type="component" value="Unassembled WGS sequence"/>
</dbReference>
<evidence type="ECO:0000313" key="3">
    <source>
        <dbReference type="Proteomes" id="UP001359559"/>
    </source>
</evidence>
<comment type="caution">
    <text evidence="2">The sequence shown here is derived from an EMBL/GenBank/DDBJ whole genome shotgun (WGS) entry which is preliminary data.</text>
</comment>
<name>A0AAN9FA13_CLITE</name>
<feature type="compositionally biased region" description="Basic and acidic residues" evidence="1">
    <location>
        <begin position="139"/>
        <end position="148"/>
    </location>
</feature>
<reference evidence="2 3" key="1">
    <citation type="submission" date="2024-01" db="EMBL/GenBank/DDBJ databases">
        <title>The genomes of 5 underutilized Papilionoideae crops provide insights into root nodulation and disease resistance.</title>
        <authorList>
            <person name="Yuan L."/>
        </authorList>
    </citation>
    <scope>NUCLEOTIDE SEQUENCE [LARGE SCALE GENOMIC DNA]</scope>
    <source>
        <strain evidence="2">LY-2023</strain>
        <tissue evidence="2">Leaf</tissue>
    </source>
</reference>
<feature type="region of interest" description="Disordered" evidence="1">
    <location>
        <begin position="139"/>
        <end position="163"/>
    </location>
</feature>
<protein>
    <submittedName>
        <fullName evidence="2">Uncharacterized protein</fullName>
    </submittedName>
</protein>
<evidence type="ECO:0000313" key="2">
    <source>
        <dbReference type="EMBL" id="KAK7272712.1"/>
    </source>
</evidence>
<gene>
    <name evidence="2" type="ORF">RJT34_29505</name>
</gene>
<accession>A0AAN9FA13</accession>